<organism evidence="1 2">
    <name type="scientific">Mycolicibacterium moriokaense</name>
    <dbReference type="NCBI Taxonomy" id="39691"/>
    <lineage>
        <taxon>Bacteria</taxon>
        <taxon>Bacillati</taxon>
        <taxon>Actinomycetota</taxon>
        <taxon>Actinomycetes</taxon>
        <taxon>Mycobacteriales</taxon>
        <taxon>Mycobacteriaceae</taxon>
        <taxon>Mycolicibacterium</taxon>
    </lineage>
</organism>
<evidence type="ECO:0000313" key="2">
    <source>
        <dbReference type="Proteomes" id="UP000466681"/>
    </source>
</evidence>
<proteinExistence type="predicted"/>
<dbReference type="AlphaFoldDB" id="A0AAD1H9A5"/>
<dbReference type="Proteomes" id="UP000466681">
    <property type="component" value="Chromosome"/>
</dbReference>
<gene>
    <name evidence="1" type="ORF">MMOR_15020</name>
</gene>
<accession>A0AAD1H9A5</accession>
<evidence type="ECO:0000313" key="1">
    <source>
        <dbReference type="EMBL" id="BBX00566.1"/>
    </source>
</evidence>
<protein>
    <recommendedName>
        <fullName evidence="3">Pyridine nucleotide-disulfide oxidoreductase</fullName>
    </recommendedName>
</protein>
<keyword evidence="2" id="KW-1185">Reference proteome</keyword>
<evidence type="ECO:0008006" key="3">
    <source>
        <dbReference type="Google" id="ProtNLM"/>
    </source>
</evidence>
<dbReference type="RefSeq" id="WP_083149134.1">
    <property type="nucleotide sequence ID" value="NZ_AP022560.1"/>
</dbReference>
<reference evidence="1 2" key="1">
    <citation type="journal article" date="2019" name="Emerg. Microbes Infect.">
        <title>Comprehensive subspecies identification of 175 nontuberculous mycobacteria species based on 7547 genomic profiles.</title>
        <authorList>
            <person name="Matsumoto Y."/>
            <person name="Kinjo T."/>
            <person name="Motooka D."/>
            <person name="Nabeya D."/>
            <person name="Jung N."/>
            <person name="Uechi K."/>
            <person name="Horii T."/>
            <person name="Iida T."/>
            <person name="Fujita J."/>
            <person name="Nakamura S."/>
        </authorList>
    </citation>
    <scope>NUCLEOTIDE SEQUENCE [LARGE SCALE GENOMIC DNA]</scope>
    <source>
        <strain evidence="1 2">JCM 6375</strain>
    </source>
</reference>
<name>A0AAD1H9A5_9MYCO</name>
<dbReference type="KEGG" id="mmor:MMOR_15020"/>
<dbReference type="EMBL" id="AP022560">
    <property type="protein sequence ID" value="BBX00566.1"/>
    <property type="molecule type" value="Genomic_DNA"/>
</dbReference>
<sequence length="81" mass="8743">MISPDDLRRLLRADEKDAVLVLVEGRIEVIGAGKLASEPYRGALEVVSRDDLIRRVGEAPSDQELSEQAVALDTAITELGA</sequence>